<keyword evidence="2" id="KW-0732">Signal</keyword>
<feature type="chain" id="PRO_5002694871" description="Secreted protein" evidence="2">
    <location>
        <begin position="25"/>
        <end position="175"/>
    </location>
</feature>
<keyword evidence="4" id="KW-1185">Reference proteome</keyword>
<evidence type="ECO:0000313" key="4">
    <source>
        <dbReference type="Proteomes" id="UP000005801"/>
    </source>
</evidence>
<dbReference type="PROSITE" id="PS51257">
    <property type="entry name" value="PROKAR_LIPOPROTEIN"/>
    <property type="match status" value="1"/>
</dbReference>
<dbReference type="RefSeq" id="WP_006969332.1">
    <property type="nucleotide sequence ID" value="NZ_ABCS01000003.1"/>
</dbReference>
<proteinExistence type="predicted"/>
<feature type="compositionally biased region" description="Low complexity" evidence="1">
    <location>
        <begin position="153"/>
        <end position="175"/>
    </location>
</feature>
<accession>A6FXY3</accession>
<protein>
    <recommendedName>
        <fullName evidence="5">Secreted protein</fullName>
    </recommendedName>
</protein>
<evidence type="ECO:0000256" key="1">
    <source>
        <dbReference type="SAM" id="MobiDB-lite"/>
    </source>
</evidence>
<reference evidence="3 4" key="1">
    <citation type="submission" date="2007-06" db="EMBL/GenBank/DDBJ databases">
        <authorList>
            <person name="Shimkets L."/>
            <person name="Ferriera S."/>
            <person name="Johnson J."/>
            <person name="Kravitz S."/>
            <person name="Beeson K."/>
            <person name="Sutton G."/>
            <person name="Rogers Y.-H."/>
            <person name="Friedman R."/>
            <person name="Frazier M."/>
            <person name="Venter J.C."/>
        </authorList>
    </citation>
    <scope>NUCLEOTIDE SEQUENCE [LARGE SCALE GENOMIC DNA]</scope>
    <source>
        <strain evidence="3 4">SIR-1</strain>
    </source>
</reference>
<gene>
    <name evidence="3" type="ORF">PPSIR1_39265</name>
</gene>
<evidence type="ECO:0000256" key="2">
    <source>
        <dbReference type="SAM" id="SignalP"/>
    </source>
</evidence>
<evidence type="ECO:0000313" key="3">
    <source>
        <dbReference type="EMBL" id="EDM81362.1"/>
    </source>
</evidence>
<sequence>MTSPTRFSLLALALALGLSGSACDARGGTHTISPTGPNGVDSGLAPQGGFEGESMAELAARLEKLVESQDAMVAAANQDTDKCEDTCELSRSICDVKTKMCRIADEQVTNDEFQNLCRKAKQRCGDASQSCIRCVEHHERASQNGDGADCRGESSAPESTEPPAAAEQPEASASE</sequence>
<organism evidence="3 4">
    <name type="scientific">Plesiocystis pacifica SIR-1</name>
    <dbReference type="NCBI Taxonomy" id="391625"/>
    <lineage>
        <taxon>Bacteria</taxon>
        <taxon>Pseudomonadati</taxon>
        <taxon>Myxococcota</taxon>
        <taxon>Polyangia</taxon>
        <taxon>Nannocystales</taxon>
        <taxon>Nannocystaceae</taxon>
        <taxon>Plesiocystis</taxon>
    </lineage>
</organism>
<dbReference type="OrthoDB" id="5515624at2"/>
<evidence type="ECO:0008006" key="5">
    <source>
        <dbReference type="Google" id="ProtNLM"/>
    </source>
</evidence>
<comment type="caution">
    <text evidence="3">The sequence shown here is derived from an EMBL/GenBank/DDBJ whole genome shotgun (WGS) entry which is preliminary data.</text>
</comment>
<feature type="signal peptide" evidence="2">
    <location>
        <begin position="1"/>
        <end position="24"/>
    </location>
</feature>
<dbReference type="EMBL" id="ABCS01000003">
    <property type="protein sequence ID" value="EDM81362.1"/>
    <property type="molecule type" value="Genomic_DNA"/>
</dbReference>
<feature type="region of interest" description="Disordered" evidence="1">
    <location>
        <begin position="139"/>
        <end position="175"/>
    </location>
</feature>
<dbReference type="STRING" id="391625.PPSIR1_39265"/>
<dbReference type="AlphaFoldDB" id="A6FXY3"/>
<dbReference type="Proteomes" id="UP000005801">
    <property type="component" value="Unassembled WGS sequence"/>
</dbReference>
<name>A6FXY3_9BACT</name>